<dbReference type="PANTHER" id="PTHR35910">
    <property type="entry name" value="2EXR DOMAIN-CONTAINING PROTEIN"/>
    <property type="match status" value="1"/>
</dbReference>
<sequence>MQTLFVDSKLEMVRYYKRQRNTTKSTSVILGLDELCCESLGTEDVAASFISSIETVVAELRQPGIVVAAQLPELLYKFLLKKYDPPDIATRLGLSREKAGQEADAKKTYEKLFAICKKQFGIGDVKIAFAADYLAGILQQEGSTSAAIELYRKVFESRREAFGVSSASTIELGLRLAQFYVKASEILKAVSLYVEMLNSLERDWGKSFTTTVEVSLALASVYKSQPMKAYKGQELCEGLWSFCLREKLMNANPDNDKWKLDPGTVINLRNKLYKLYGTQKASVKFCCVAREYRQMYLESYGDGHREHIIATLRNAIRLTRRYKRDKSGSNRSEAVRETLWSSQKSREALSRDYHTGPAQRLAKCYMVTDQTAKLDNLCAELYKYSRAQKIRRQQQEIEKMLKEIYTRSGMAPDEAISRLDFAEGIRNAALDQPSTQPPTKEQLDALQKFRNKSHPSQCMIELWAECRRASAGGESMMDDSFPLFPHLSPEIRASIWKTSLWTPSIVQLCFHSDDPLGYEMSLKHRVIPPLLHVCSESRHYAQKMYPDVFAKQKDTSIMTYMNLEIDTLYIGTASRDVMFEWIFEALTLSPGRSLNMDDVKHFAFEIDYWRNYGTQNFLPLLSSFSNLKSLTLVIEDDAPSSAPAKLVDLNEDELGQETAGLGYSDGVPDYPIFYRDFAENIQTAYENMLDDERGLESEYRDFEGWSLPELRLKKLVGHIIGKKMKEPHTGS</sequence>
<gene>
    <name evidence="2" type="ORF">EDB81DRAFT_874075</name>
</gene>
<dbReference type="Pfam" id="PF20150">
    <property type="entry name" value="2EXR"/>
    <property type="match status" value="1"/>
</dbReference>
<dbReference type="InterPro" id="IPR045518">
    <property type="entry name" value="2EXR"/>
</dbReference>
<dbReference type="OrthoDB" id="5153550at2759"/>
<keyword evidence="3" id="KW-1185">Reference proteome</keyword>
<evidence type="ECO:0000313" key="3">
    <source>
        <dbReference type="Proteomes" id="UP000738349"/>
    </source>
</evidence>
<dbReference type="Gene3D" id="1.25.40.10">
    <property type="entry name" value="Tetratricopeptide repeat domain"/>
    <property type="match status" value="1"/>
</dbReference>
<dbReference type="Proteomes" id="UP000738349">
    <property type="component" value="Unassembled WGS sequence"/>
</dbReference>
<reference evidence="2" key="1">
    <citation type="journal article" date="2021" name="Nat. Commun.">
        <title>Genetic determinants of endophytism in the Arabidopsis root mycobiome.</title>
        <authorList>
            <person name="Mesny F."/>
            <person name="Miyauchi S."/>
            <person name="Thiergart T."/>
            <person name="Pickel B."/>
            <person name="Atanasova L."/>
            <person name="Karlsson M."/>
            <person name="Huettel B."/>
            <person name="Barry K.W."/>
            <person name="Haridas S."/>
            <person name="Chen C."/>
            <person name="Bauer D."/>
            <person name="Andreopoulos W."/>
            <person name="Pangilinan J."/>
            <person name="LaButti K."/>
            <person name="Riley R."/>
            <person name="Lipzen A."/>
            <person name="Clum A."/>
            <person name="Drula E."/>
            <person name="Henrissat B."/>
            <person name="Kohler A."/>
            <person name="Grigoriev I.V."/>
            <person name="Martin F.M."/>
            <person name="Hacquard S."/>
        </authorList>
    </citation>
    <scope>NUCLEOTIDE SEQUENCE</scope>
    <source>
        <strain evidence="2">MPI-CAGE-AT-0147</strain>
    </source>
</reference>
<evidence type="ECO:0000259" key="1">
    <source>
        <dbReference type="Pfam" id="PF20150"/>
    </source>
</evidence>
<accession>A0A9P9FRP1</accession>
<dbReference type="AlphaFoldDB" id="A0A9P9FRP1"/>
<dbReference type="InterPro" id="IPR011990">
    <property type="entry name" value="TPR-like_helical_dom_sf"/>
</dbReference>
<organism evidence="2 3">
    <name type="scientific">Dactylonectria macrodidyma</name>
    <dbReference type="NCBI Taxonomy" id="307937"/>
    <lineage>
        <taxon>Eukaryota</taxon>
        <taxon>Fungi</taxon>
        <taxon>Dikarya</taxon>
        <taxon>Ascomycota</taxon>
        <taxon>Pezizomycotina</taxon>
        <taxon>Sordariomycetes</taxon>
        <taxon>Hypocreomycetidae</taxon>
        <taxon>Hypocreales</taxon>
        <taxon>Nectriaceae</taxon>
        <taxon>Dactylonectria</taxon>
    </lineage>
</organism>
<evidence type="ECO:0000313" key="2">
    <source>
        <dbReference type="EMBL" id="KAH7175215.1"/>
    </source>
</evidence>
<comment type="caution">
    <text evidence="2">The sequence shown here is derived from an EMBL/GenBank/DDBJ whole genome shotgun (WGS) entry which is preliminary data.</text>
</comment>
<dbReference type="EMBL" id="JAGMUV010000001">
    <property type="protein sequence ID" value="KAH7175215.1"/>
    <property type="molecule type" value="Genomic_DNA"/>
</dbReference>
<proteinExistence type="predicted"/>
<name>A0A9P9FRP1_9HYPO</name>
<dbReference type="SUPFAM" id="SSF48452">
    <property type="entry name" value="TPR-like"/>
    <property type="match status" value="1"/>
</dbReference>
<feature type="domain" description="2EXR" evidence="1">
    <location>
        <begin position="481"/>
        <end position="568"/>
    </location>
</feature>
<protein>
    <recommendedName>
        <fullName evidence="1">2EXR domain-containing protein</fullName>
    </recommendedName>
</protein>
<dbReference type="PANTHER" id="PTHR35910:SF6">
    <property type="entry name" value="2EXR DOMAIN-CONTAINING PROTEIN"/>
    <property type="match status" value="1"/>
</dbReference>